<dbReference type="AlphaFoldDB" id="A0AA36N8F7"/>
<dbReference type="Proteomes" id="UP001178507">
    <property type="component" value="Unassembled WGS sequence"/>
</dbReference>
<name>A0AA36N8F7_9DINO</name>
<evidence type="ECO:0000313" key="2">
    <source>
        <dbReference type="EMBL" id="CAJ1402845.1"/>
    </source>
</evidence>
<keyword evidence="3" id="KW-1185">Reference proteome</keyword>
<feature type="region of interest" description="Disordered" evidence="1">
    <location>
        <begin position="134"/>
        <end position="158"/>
    </location>
</feature>
<feature type="compositionally biased region" description="Acidic residues" evidence="1">
    <location>
        <begin position="134"/>
        <end position="144"/>
    </location>
</feature>
<dbReference type="EMBL" id="CAUJNA010003470">
    <property type="protein sequence ID" value="CAJ1402845.1"/>
    <property type="molecule type" value="Genomic_DNA"/>
</dbReference>
<evidence type="ECO:0000256" key="1">
    <source>
        <dbReference type="SAM" id="MobiDB-lite"/>
    </source>
</evidence>
<proteinExistence type="predicted"/>
<gene>
    <name evidence="2" type="ORF">EVOR1521_LOCUS25635</name>
</gene>
<protein>
    <submittedName>
        <fullName evidence="2">Uncharacterized protein</fullName>
    </submittedName>
</protein>
<organism evidence="2 3">
    <name type="scientific">Effrenium voratum</name>
    <dbReference type="NCBI Taxonomy" id="2562239"/>
    <lineage>
        <taxon>Eukaryota</taxon>
        <taxon>Sar</taxon>
        <taxon>Alveolata</taxon>
        <taxon>Dinophyceae</taxon>
        <taxon>Suessiales</taxon>
        <taxon>Symbiodiniaceae</taxon>
        <taxon>Effrenium</taxon>
    </lineage>
</organism>
<accession>A0AA36N8F7</accession>
<sequence length="158" mass="17646">MSAVPLSGGQPSNVAPLPARMDDWTKLDYYRFCLFQRQVQEEFLRENTQLRSRLQLKGFPAMPQAAAESESWPPIQTCEETEVPVPLDDATDALSRSAADALSRSAATEKCKAAYEAALRAEEISWAEAADAWAEEELREDAEAEREAAVPEKKRRKS</sequence>
<reference evidence="2" key="1">
    <citation type="submission" date="2023-08" db="EMBL/GenBank/DDBJ databases">
        <authorList>
            <person name="Chen Y."/>
            <person name="Shah S."/>
            <person name="Dougan E. K."/>
            <person name="Thang M."/>
            <person name="Chan C."/>
        </authorList>
    </citation>
    <scope>NUCLEOTIDE SEQUENCE</scope>
</reference>
<evidence type="ECO:0000313" key="3">
    <source>
        <dbReference type="Proteomes" id="UP001178507"/>
    </source>
</evidence>
<comment type="caution">
    <text evidence="2">The sequence shown here is derived from an EMBL/GenBank/DDBJ whole genome shotgun (WGS) entry which is preliminary data.</text>
</comment>